<accession>A0ABR0HYV3</accession>
<protein>
    <submittedName>
        <fullName evidence="1">Uncharacterized protein</fullName>
    </submittedName>
</protein>
<name>A0ABR0HYV3_9PEZI</name>
<keyword evidence="2" id="KW-1185">Reference proteome</keyword>
<dbReference type="GeneID" id="87927612"/>
<reference evidence="1 2" key="1">
    <citation type="journal article" date="2023" name="bioRxiv">
        <title>High-quality genome assemblies of four members of thePodospora anserinaspecies complex.</title>
        <authorList>
            <person name="Ament-Velasquez S.L."/>
            <person name="Vogan A.A."/>
            <person name="Wallerman O."/>
            <person name="Hartmann F."/>
            <person name="Gautier V."/>
            <person name="Silar P."/>
            <person name="Giraud T."/>
            <person name="Johannesson H."/>
        </authorList>
    </citation>
    <scope>NUCLEOTIDE SEQUENCE [LARGE SCALE GENOMIC DNA]</scope>
    <source>
        <strain evidence="1 2">CBS 411.78</strain>
    </source>
</reference>
<proteinExistence type="predicted"/>
<dbReference type="Proteomes" id="UP001326199">
    <property type="component" value="Unassembled WGS sequence"/>
</dbReference>
<evidence type="ECO:0000313" key="1">
    <source>
        <dbReference type="EMBL" id="KAK4672878.1"/>
    </source>
</evidence>
<sequence>MCETRHDNCSFNSPSAGRCAKTSRKRYYSGIMTMSWLPVSEPHSLLWTVRKRRFVGPVSPTWLDTHQIGLYMASFWRCSP</sequence>
<gene>
    <name evidence="1" type="ORF">QC763_106895</name>
</gene>
<dbReference type="RefSeq" id="XP_062770200.1">
    <property type="nucleotide sequence ID" value="XM_062907269.1"/>
</dbReference>
<dbReference type="EMBL" id="JAFFHB010000001">
    <property type="protein sequence ID" value="KAK4672878.1"/>
    <property type="molecule type" value="Genomic_DNA"/>
</dbReference>
<evidence type="ECO:0000313" key="2">
    <source>
        <dbReference type="Proteomes" id="UP001326199"/>
    </source>
</evidence>
<comment type="caution">
    <text evidence="1">The sequence shown here is derived from an EMBL/GenBank/DDBJ whole genome shotgun (WGS) entry which is preliminary data.</text>
</comment>
<organism evidence="1 2">
    <name type="scientific">Podospora pseudopauciseta</name>
    <dbReference type="NCBI Taxonomy" id="2093780"/>
    <lineage>
        <taxon>Eukaryota</taxon>
        <taxon>Fungi</taxon>
        <taxon>Dikarya</taxon>
        <taxon>Ascomycota</taxon>
        <taxon>Pezizomycotina</taxon>
        <taxon>Sordariomycetes</taxon>
        <taxon>Sordariomycetidae</taxon>
        <taxon>Sordariales</taxon>
        <taxon>Podosporaceae</taxon>
        <taxon>Podospora</taxon>
    </lineage>
</organism>